<feature type="signal peptide" evidence="1">
    <location>
        <begin position="1"/>
        <end position="22"/>
    </location>
</feature>
<evidence type="ECO:0000313" key="2">
    <source>
        <dbReference type="EMBL" id="KAF6033672.1"/>
    </source>
</evidence>
<dbReference type="AlphaFoldDB" id="A0A7J7K4V0"/>
<keyword evidence="3" id="KW-1185">Reference proteome</keyword>
<name>A0A7J7K4V0_BUGNE</name>
<evidence type="ECO:0000256" key="1">
    <source>
        <dbReference type="SAM" id="SignalP"/>
    </source>
</evidence>
<accession>A0A7J7K4V0</accession>
<dbReference type="EMBL" id="VXIV02001266">
    <property type="protein sequence ID" value="KAF6033672.1"/>
    <property type="molecule type" value="Genomic_DNA"/>
</dbReference>
<gene>
    <name evidence="2" type="ORF">EB796_008023</name>
</gene>
<feature type="chain" id="PRO_5029556481" evidence="1">
    <location>
        <begin position="23"/>
        <end position="73"/>
    </location>
</feature>
<protein>
    <submittedName>
        <fullName evidence="2">Uncharacterized protein</fullName>
    </submittedName>
</protein>
<keyword evidence="1" id="KW-0732">Signal</keyword>
<comment type="caution">
    <text evidence="2">The sequence shown here is derived from an EMBL/GenBank/DDBJ whole genome shotgun (WGS) entry which is preliminary data.</text>
</comment>
<organism evidence="2 3">
    <name type="scientific">Bugula neritina</name>
    <name type="common">Brown bryozoan</name>
    <name type="synonym">Sertularia neritina</name>
    <dbReference type="NCBI Taxonomy" id="10212"/>
    <lineage>
        <taxon>Eukaryota</taxon>
        <taxon>Metazoa</taxon>
        <taxon>Spiralia</taxon>
        <taxon>Lophotrochozoa</taxon>
        <taxon>Bryozoa</taxon>
        <taxon>Gymnolaemata</taxon>
        <taxon>Cheilostomatida</taxon>
        <taxon>Flustrina</taxon>
        <taxon>Buguloidea</taxon>
        <taxon>Bugulidae</taxon>
        <taxon>Bugula</taxon>
    </lineage>
</organism>
<proteinExistence type="predicted"/>
<sequence>MIVELNCIGLLLLQAFISCSSGVQVEDIASRQILAASGESILIQEEIGIGHKDGLALALKTTVCTDNFDIFSL</sequence>
<dbReference type="Proteomes" id="UP000593567">
    <property type="component" value="Unassembled WGS sequence"/>
</dbReference>
<reference evidence="2" key="1">
    <citation type="submission" date="2020-06" db="EMBL/GenBank/DDBJ databases">
        <title>Draft genome of Bugula neritina, a colonial animal packing powerful symbionts and potential medicines.</title>
        <authorList>
            <person name="Rayko M."/>
        </authorList>
    </citation>
    <scope>NUCLEOTIDE SEQUENCE [LARGE SCALE GENOMIC DNA]</scope>
    <source>
        <strain evidence="2">Kwan_BN1</strain>
    </source>
</reference>
<evidence type="ECO:0000313" key="3">
    <source>
        <dbReference type="Proteomes" id="UP000593567"/>
    </source>
</evidence>